<evidence type="ECO:0000313" key="1">
    <source>
        <dbReference type="EMBL" id="KPQ33007.1"/>
    </source>
</evidence>
<dbReference type="AlphaFoldDB" id="A0A0P7ZJD7"/>
<organism evidence="1 2">
    <name type="scientific">Phormidesmis priestleyi Ana</name>
    <dbReference type="NCBI Taxonomy" id="1666911"/>
    <lineage>
        <taxon>Bacteria</taxon>
        <taxon>Bacillati</taxon>
        <taxon>Cyanobacteriota</taxon>
        <taxon>Cyanophyceae</taxon>
        <taxon>Leptolyngbyales</taxon>
        <taxon>Leptolyngbyaceae</taxon>
        <taxon>Phormidesmis</taxon>
    </lineage>
</organism>
<accession>A0A0P7ZJD7</accession>
<name>A0A0P7ZJD7_9CYAN</name>
<reference evidence="1 2" key="1">
    <citation type="submission" date="2015-09" db="EMBL/GenBank/DDBJ databases">
        <title>Identification and resolution of microdiversity through metagenomic sequencing of parallel consortia.</title>
        <authorList>
            <person name="Nelson W.C."/>
            <person name="Romine M.F."/>
            <person name="Lindemann S.R."/>
        </authorList>
    </citation>
    <scope>NUCLEOTIDE SEQUENCE [LARGE SCALE GENOMIC DNA]</scope>
    <source>
        <strain evidence="1">Ana</strain>
    </source>
</reference>
<dbReference type="EMBL" id="LJZR01000040">
    <property type="protein sequence ID" value="KPQ33007.1"/>
    <property type="molecule type" value="Genomic_DNA"/>
</dbReference>
<protein>
    <submittedName>
        <fullName evidence="1">Uncharacterized protein</fullName>
    </submittedName>
</protein>
<proteinExistence type="predicted"/>
<gene>
    <name evidence="1" type="ORF">HLUCCA11_19805</name>
</gene>
<dbReference type="Proteomes" id="UP000050465">
    <property type="component" value="Unassembled WGS sequence"/>
</dbReference>
<sequence>MFKRIHLLFVGLLCLGLIASAIAFVLSKRPSESGTNNDWVMPTTDRAIVIDPATNAITLEAIDRYPDSE</sequence>
<dbReference type="STRING" id="1666911.HLUCCA11_19805"/>
<comment type="caution">
    <text evidence="1">The sequence shown here is derived from an EMBL/GenBank/DDBJ whole genome shotgun (WGS) entry which is preliminary data.</text>
</comment>
<evidence type="ECO:0000313" key="2">
    <source>
        <dbReference type="Proteomes" id="UP000050465"/>
    </source>
</evidence>